<organism evidence="1 2">
    <name type="scientific">Haloarcula salinisoli</name>
    <dbReference type="NCBI Taxonomy" id="2487746"/>
    <lineage>
        <taxon>Archaea</taxon>
        <taxon>Methanobacteriati</taxon>
        <taxon>Methanobacteriota</taxon>
        <taxon>Stenosarchaea group</taxon>
        <taxon>Halobacteria</taxon>
        <taxon>Halobacteriales</taxon>
        <taxon>Haloarculaceae</taxon>
        <taxon>Haloarcula</taxon>
    </lineage>
</organism>
<sequence>MMDCICCGRPAGYNRAVVDVLSGRELAGFCRNCELDEFGRTLERFTGTGSQCTVCNRDGHIALAAWQPSVERSASKLVSRVTYEVTDRTPTLCDEHIHQIADGPLDAPGRASR</sequence>
<dbReference type="AlphaFoldDB" id="A0A8J7YAF6"/>
<reference evidence="1" key="1">
    <citation type="submission" date="2021-06" db="EMBL/GenBank/DDBJ databases">
        <title>Halomicroarcula sp. F24A a new haloarchaeum isolated from saline soil.</title>
        <authorList>
            <person name="Duran-Viseras A."/>
            <person name="Sanchez-Porro C."/>
            <person name="Ventosa A."/>
        </authorList>
    </citation>
    <scope>NUCLEOTIDE SEQUENCE</scope>
    <source>
        <strain evidence="1">F24A</strain>
    </source>
</reference>
<dbReference type="RefSeq" id="WP_220586683.1">
    <property type="nucleotide sequence ID" value="NZ_RKLQ01000001.1"/>
</dbReference>
<comment type="caution">
    <text evidence="1">The sequence shown here is derived from an EMBL/GenBank/DDBJ whole genome shotgun (WGS) entry which is preliminary data.</text>
</comment>
<protein>
    <submittedName>
        <fullName evidence="1">Uncharacterized protein</fullName>
    </submittedName>
</protein>
<accession>A0A8J7YAF6</accession>
<proteinExistence type="predicted"/>
<dbReference type="Proteomes" id="UP000783863">
    <property type="component" value="Unassembled WGS sequence"/>
</dbReference>
<keyword evidence="2" id="KW-1185">Reference proteome</keyword>
<name>A0A8J7YAF6_9EURY</name>
<gene>
    <name evidence="1" type="ORF">EGD98_02040</name>
</gene>
<dbReference type="EMBL" id="RKLQ01000001">
    <property type="protein sequence ID" value="MBX0302445.1"/>
    <property type="molecule type" value="Genomic_DNA"/>
</dbReference>
<evidence type="ECO:0000313" key="1">
    <source>
        <dbReference type="EMBL" id="MBX0302445.1"/>
    </source>
</evidence>
<evidence type="ECO:0000313" key="2">
    <source>
        <dbReference type="Proteomes" id="UP000783863"/>
    </source>
</evidence>